<proteinExistence type="predicted"/>
<keyword evidence="3" id="KW-1185">Reference proteome</keyword>
<dbReference type="AlphaFoldDB" id="A0AAI9UDI4"/>
<feature type="region of interest" description="Disordered" evidence="1">
    <location>
        <begin position="103"/>
        <end position="128"/>
    </location>
</feature>
<dbReference type="Proteomes" id="UP001239213">
    <property type="component" value="Unassembled WGS sequence"/>
</dbReference>
<evidence type="ECO:0000313" key="3">
    <source>
        <dbReference type="Proteomes" id="UP001239213"/>
    </source>
</evidence>
<protein>
    <submittedName>
        <fullName evidence="2">Uncharacterized protein</fullName>
    </submittedName>
</protein>
<accession>A0AAI9UDI4</accession>
<organism evidence="2 3">
    <name type="scientific">Colletotrichum cuscutae</name>
    <dbReference type="NCBI Taxonomy" id="1209917"/>
    <lineage>
        <taxon>Eukaryota</taxon>
        <taxon>Fungi</taxon>
        <taxon>Dikarya</taxon>
        <taxon>Ascomycota</taxon>
        <taxon>Pezizomycotina</taxon>
        <taxon>Sordariomycetes</taxon>
        <taxon>Hypocreomycetidae</taxon>
        <taxon>Glomerellales</taxon>
        <taxon>Glomerellaceae</taxon>
        <taxon>Colletotrichum</taxon>
        <taxon>Colletotrichum acutatum species complex</taxon>
    </lineage>
</organism>
<reference evidence="2" key="1">
    <citation type="submission" date="2016-11" db="EMBL/GenBank/DDBJ databases">
        <title>The genome sequence of Colletotrichum cuscutae.</title>
        <authorList>
            <person name="Baroncelli R."/>
        </authorList>
    </citation>
    <scope>NUCLEOTIDE SEQUENCE</scope>
    <source>
        <strain evidence="2">IMI 304802</strain>
    </source>
</reference>
<evidence type="ECO:0000256" key="1">
    <source>
        <dbReference type="SAM" id="MobiDB-lite"/>
    </source>
</evidence>
<sequence>MLAAMPIACNESFEDLVVVGCDVLRAKTNKHTQKRGLHRSFCQAPSISRNHAKACQLPWRSEPCQPKRDLWGKIPAFHHFGSVNGWPSTEQIDQVRAQRRSLLPSSLEGKAWHSAPTPPGSRSATAPG</sequence>
<gene>
    <name evidence="2" type="ORF">CCUS01_10095</name>
</gene>
<name>A0AAI9UDI4_9PEZI</name>
<comment type="caution">
    <text evidence="2">The sequence shown here is derived from an EMBL/GenBank/DDBJ whole genome shotgun (WGS) entry which is preliminary data.</text>
</comment>
<dbReference type="EMBL" id="MPDP01000286">
    <property type="protein sequence ID" value="KAK1456347.1"/>
    <property type="molecule type" value="Genomic_DNA"/>
</dbReference>
<evidence type="ECO:0000313" key="2">
    <source>
        <dbReference type="EMBL" id="KAK1456347.1"/>
    </source>
</evidence>